<proteinExistence type="predicted"/>
<dbReference type="InterPro" id="IPR051082">
    <property type="entry name" value="Pentapeptide-BTB/POZ_domain"/>
</dbReference>
<dbReference type="Pfam" id="PF00805">
    <property type="entry name" value="Pentapeptide"/>
    <property type="match status" value="2"/>
</dbReference>
<protein>
    <submittedName>
        <fullName evidence="1">Uncharacterized protein YjbI, contains pentapeptide repeats</fullName>
    </submittedName>
</protein>
<dbReference type="Proteomes" id="UP000242415">
    <property type="component" value="Unassembled WGS sequence"/>
</dbReference>
<accession>A0A1H3R6P2</accession>
<dbReference type="STRING" id="405436.SAMN05444365_107103"/>
<dbReference type="PANTHER" id="PTHR14136:SF17">
    <property type="entry name" value="BTB_POZ DOMAIN-CONTAINING PROTEIN KCTD9"/>
    <property type="match status" value="1"/>
</dbReference>
<reference evidence="2" key="1">
    <citation type="submission" date="2016-10" db="EMBL/GenBank/DDBJ databases">
        <authorList>
            <person name="Varghese N."/>
            <person name="Submissions S."/>
        </authorList>
    </citation>
    <scope>NUCLEOTIDE SEQUENCE [LARGE SCALE GENOMIC DNA]</scope>
    <source>
        <strain evidence="2">DSM 45245</strain>
    </source>
</reference>
<keyword evidence="2" id="KW-1185">Reference proteome</keyword>
<dbReference type="InterPro" id="IPR001646">
    <property type="entry name" value="5peptide_repeat"/>
</dbReference>
<dbReference type="EMBL" id="FNPH01000007">
    <property type="protein sequence ID" value="SDZ21444.1"/>
    <property type="molecule type" value="Genomic_DNA"/>
</dbReference>
<evidence type="ECO:0000313" key="2">
    <source>
        <dbReference type="Proteomes" id="UP000242415"/>
    </source>
</evidence>
<dbReference type="Gene3D" id="2.160.20.80">
    <property type="entry name" value="E3 ubiquitin-protein ligase SopA"/>
    <property type="match status" value="1"/>
</dbReference>
<dbReference type="OrthoDB" id="4775025at2"/>
<organism evidence="1 2">
    <name type="scientific">Micromonospora pattaloongensis</name>
    <dbReference type="NCBI Taxonomy" id="405436"/>
    <lineage>
        <taxon>Bacteria</taxon>
        <taxon>Bacillati</taxon>
        <taxon>Actinomycetota</taxon>
        <taxon>Actinomycetes</taxon>
        <taxon>Micromonosporales</taxon>
        <taxon>Micromonosporaceae</taxon>
        <taxon>Micromonospora</taxon>
    </lineage>
</organism>
<sequence>MDKKFWKTAEGVELARSVFARLLSGQSLDRLSFDEHEGRLDLRNISVPSPTTLQEMARRGEIPEARAKKPRLQNVSLEGIDFSGADLRGIRLFEVTIRECRFDEVQFDDLRVWKSTVRNSSFRGAKLAGTYLGAWHENKGNEYTGADFQGADLTQISCPAASFQDVNFSGAKIIDVDFGASSFVRCTFAGELRRVIFWDRPPTSEKASPNPMTDIDFSRAELHDVEFRGLRLDRVTLPRGDGHVIVRNYRCVLERGIERLKGNNALGAVLVHELHWSHPLRTDGVWHRDELGENDEERDAMSNLLNEIDAECGQAGSS</sequence>
<dbReference type="AlphaFoldDB" id="A0A1H3R6P2"/>
<name>A0A1H3R6P2_9ACTN</name>
<evidence type="ECO:0000313" key="1">
    <source>
        <dbReference type="EMBL" id="SDZ21444.1"/>
    </source>
</evidence>
<dbReference type="SUPFAM" id="SSF141571">
    <property type="entry name" value="Pentapeptide repeat-like"/>
    <property type="match status" value="1"/>
</dbReference>
<gene>
    <name evidence="1" type="ORF">SAMN05444365_107103</name>
</gene>
<dbReference type="RefSeq" id="WP_139307357.1">
    <property type="nucleotide sequence ID" value="NZ_FNPH01000007.1"/>
</dbReference>
<dbReference type="PANTHER" id="PTHR14136">
    <property type="entry name" value="BTB_POZ DOMAIN-CONTAINING PROTEIN KCTD9"/>
    <property type="match status" value="1"/>
</dbReference>